<name>B8GHD9_METPE</name>
<dbReference type="RefSeq" id="WP_012617863.1">
    <property type="nucleotide sequence ID" value="NC_011832.1"/>
</dbReference>
<dbReference type="GO" id="GO:0002937">
    <property type="term" value="P:tRNA 4-thiouridine biosynthesis"/>
    <property type="evidence" value="ECO:0007669"/>
    <property type="project" value="TreeGrafter"/>
</dbReference>
<feature type="binding site" evidence="9">
    <location>
        <begin position="172"/>
        <end position="173"/>
    </location>
    <ligand>
        <name>ATP</name>
        <dbReference type="ChEBI" id="CHEBI:30616"/>
    </ligand>
</feature>
<sequence>MTLYLVRYSEIFLKSEPVKRIWQGVLVHDIYSRMPDVTVSVERGRVWVEGDVKPECLRRIFGIVSFSEVTECTLDTLAEVLPNYLEEHGIKDAKSFAFRVKRVGNHPFNSREKEIELANLVLEPYPNLKIDLDHAELEVSIEIRQDRCYLFTTVEEGPGGLPAGVEGTLVALFSGGIDSPVASYMMMKRGCKIIPIYVALDSFLTEKHIARAEQVIECLRQYQPDIALHVISDDYLIKAKEALVARKLEKYTCVFCKRRMYRLATKFAEEVGAIGIVTGESLGQVASQTLDNMTVLTNATTMPIYRPLIGLDKTEIISIARKIGTFEDSIAKAGGCGAVPKMPCTKAKLELVQEIEEEIGI</sequence>
<dbReference type="InterPro" id="IPR020536">
    <property type="entry name" value="ThiI_AANH"/>
</dbReference>
<dbReference type="Proteomes" id="UP000002457">
    <property type="component" value="Chromosome"/>
</dbReference>
<dbReference type="GO" id="GO:0140741">
    <property type="term" value="F:tRNA-uracil-4 sulfurtransferase activity"/>
    <property type="evidence" value="ECO:0007669"/>
    <property type="project" value="UniProtKB-EC"/>
</dbReference>
<dbReference type="KEGG" id="mpl:Mpal_1206"/>
<evidence type="ECO:0000256" key="7">
    <source>
        <dbReference type="ARBA" id="ARBA00022884"/>
    </source>
</evidence>
<dbReference type="InterPro" id="IPR049961">
    <property type="entry name" value="ThiI_N"/>
</dbReference>
<keyword evidence="4 9" id="KW-0808">Transferase</keyword>
<dbReference type="InterPro" id="IPR014729">
    <property type="entry name" value="Rossmann-like_a/b/a_fold"/>
</dbReference>
<evidence type="ECO:0000256" key="4">
    <source>
        <dbReference type="ARBA" id="ARBA00022679"/>
    </source>
</evidence>
<dbReference type="GeneID" id="7271484"/>
<dbReference type="GO" id="GO:0009229">
    <property type="term" value="P:thiamine diphosphate biosynthetic process"/>
    <property type="evidence" value="ECO:0007669"/>
    <property type="project" value="UniProtKB-UniRule"/>
</dbReference>
<evidence type="ECO:0000313" key="12">
    <source>
        <dbReference type="Proteomes" id="UP000002457"/>
    </source>
</evidence>
<dbReference type="InterPro" id="IPR003720">
    <property type="entry name" value="tRNA_STrfase"/>
</dbReference>
<evidence type="ECO:0000259" key="10">
    <source>
        <dbReference type="PROSITE" id="PS51165"/>
    </source>
</evidence>
<keyword evidence="5 9" id="KW-0547">Nucleotide-binding</keyword>
<comment type="catalytic activity">
    <reaction evidence="9">
        <text>[ThiS sulfur-carrier protein]-C-terminal Gly-Gly-AMP + S-sulfanyl-L-cysteinyl-[cysteine desulfurase] + AH2 = [ThiS sulfur-carrier protein]-C-terminal-Gly-aminoethanethioate + L-cysteinyl-[cysteine desulfurase] + A + AMP + 2 H(+)</text>
        <dbReference type="Rhea" id="RHEA:43340"/>
        <dbReference type="Rhea" id="RHEA-COMP:12157"/>
        <dbReference type="Rhea" id="RHEA-COMP:12158"/>
        <dbReference type="Rhea" id="RHEA-COMP:12910"/>
        <dbReference type="Rhea" id="RHEA-COMP:19908"/>
        <dbReference type="ChEBI" id="CHEBI:13193"/>
        <dbReference type="ChEBI" id="CHEBI:15378"/>
        <dbReference type="ChEBI" id="CHEBI:17499"/>
        <dbReference type="ChEBI" id="CHEBI:29950"/>
        <dbReference type="ChEBI" id="CHEBI:61963"/>
        <dbReference type="ChEBI" id="CHEBI:90618"/>
        <dbReference type="ChEBI" id="CHEBI:232372"/>
        <dbReference type="ChEBI" id="CHEBI:456215"/>
    </reaction>
</comment>
<comment type="function">
    <text evidence="9">Catalyzes the ATP-dependent transfer of a sulfur to tRNA to produce 4-thiouridine in position 8 of tRNAs, which functions as a near-UV photosensor. Also catalyzes the transfer of sulfur to the sulfur carrier protein ThiS, forming ThiS-thiocarboxylate. This is a step in the synthesis of thiazole, in the thiamine biosynthesis pathway. The sulfur is donated as persulfide by IscS.</text>
</comment>
<dbReference type="InterPro" id="IPR049962">
    <property type="entry name" value="THUMP_ThiI"/>
</dbReference>
<dbReference type="InterPro" id="IPR004114">
    <property type="entry name" value="THUMP_dom"/>
</dbReference>
<reference evidence="11 12" key="1">
    <citation type="journal article" date="2015" name="Genome Announc.">
        <title>Complete Genome Sequence of Methanosphaerula palustris E1-9CT, a Hydrogenotrophic Methanogen Isolated from a Minerotrophic Fen Peatland.</title>
        <authorList>
            <person name="Cadillo-Quiroz H."/>
            <person name="Browne P."/>
            <person name="Kyrpides N."/>
            <person name="Woyke T."/>
            <person name="Goodwin L."/>
            <person name="Detter C."/>
            <person name="Yavitt J.B."/>
            <person name="Zinder S.H."/>
        </authorList>
    </citation>
    <scope>NUCLEOTIDE SEQUENCE [LARGE SCALE GENOMIC DNA]</scope>
    <source>
        <strain evidence="12">ATCC BAA-1556 / DSM 19958 / E1-9c</strain>
    </source>
</reference>
<dbReference type="GO" id="GO:0004810">
    <property type="term" value="F:CCA tRNA nucleotidyltransferase activity"/>
    <property type="evidence" value="ECO:0007669"/>
    <property type="project" value="InterPro"/>
</dbReference>
<keyword evidence="7 9" id="KW-0694">RNA-binding</keyword>
<dbReference type="AlphaFoldDB" id="B8GHD9"/>
<dbReference type="SUPFAM" id="SSF52402">
    <property type="entry name" value="Adenine nucleotide alpha hydrolases-like"/>
    <property type="match status" value="1"/>
</dbReference>
<evidence type="ECO:0000256" key="6">
    <source>
        <dbReference type="ARBA" id="ARBA00022840"/>
    </source>
</evidence>
<comment type="pathway">
    <text evidence="9">Cofactor biosynthesis; thiamine diphosphate biosynthesis.</text>
</comment>
<gene>
    <name evidence="9" type="primary">thiI</name>
    <name evidence="11" type="ordered locus">Mpal_1206</name>
</gene>
<dbReference type="Gene3D" id="3.30.2130.30">
    <property type="match status" value="1"/>
</dbReference>
<dbReference type="NCBIfam" id="TIGR00342">
    <property type="entry name" value="tRNA uracil 4-sulfurtransferase ThiI"/>
    <property type="match status" value="1"/>
</dbReference>
<dbReference type="InterPro" id="IPR054173">
    <property type="entry name" value="ThiI_fer"/>
</dbReference>
<evidence type="ECO:0000256" key="9">
    <source>
        <dbReference type="HAMAP-Rule" id="MF_00021"/>
    </source>
</evidence>
<accession>B8GHD9</accession>
<dbReference type="GO" id="GO:0009228">
    <property type="term" value="P:thiamine biosynthetic process"/>
    <property type="evidence" value="ECO:0007669"/>
    <property type="project" value="UniProtKB-KW"/>
</dbReference>
<comment type="similarity">
    <text evidence="9">Belongs to the ThiI family.</text>
</comment>
<dbReference type="EMBL" id="CP001338">
    <property type="protein sequence ID" value="ACL16544.1"/>
    <property type="molecule type" value="Genomic_DNA"/>
</dbReference>
<feature type="binding site" evidence="9">
    <location>
        <position position="288"/>
    </location>
    <ligand>
        <name>ATP</name>
        <dbReference type="ChEBI" id="CHEBI:30616"/>
    </ligand>
</feature>
<organism evidence="11 12">
    <name type="scientific">Methanosphaerula palustris (strain ATCC BAA-1556 / DSM 19958 / E1-9c)</name>
    <dbReference type="NCBI Taxonomy" id="521011"/>
    <lineage>
        <taxon>Archaea</taxon>
        <taxon>Methanobacteriati</taxon>
        <taxon>Methanobacteriota</taxon>
        <taxon>Stenosarchaea group</taxon>
        <taxon>Methanomicrobia</taxon>
        <taxon>Methanomicrobiales</taxon>
        <taxon>Methanoregulaceae</taxon>
        <taxon>Methanosphaerula</taxon>
    </lineage>
</organism>
<dbReference type="GO" id="GO:0052837">
    <property type="term" value="P:thiazole biosynthetic process"/>
    <property type="evidence" value="ECO:0007669"/>
    <property type="project" value="TreeGrafter"/>
</dbReference>
<dbReference type="HOGENOM" id="CLU_037952_4_0_2"/>
<keyword evidence="6 9" id="KW-0067">ATP-binding</keyword>
<dbReference type="PANTHER" id="PTHR43209:SF1">
    <property type="entry name" value="TRNA SULFURTRANSFERASE"/>
    <property type="match status" value="1"/>
</dbReference>
<dbReference type="Pfam" id="PF02926">
    <property type="entry name" value="THUMP"/>
    <property type="match status" value="1"/>
</dbReference>
<evidence type="ECO:0000313" key="11">
    <source>
        <dbReference type="EMBL" id="ACL16544.1"/>
    </source>
</evidence>
<feature type="domain" description="THUMP" evidence="10">
    <location>
        <begin position="51"/>
        <end position="154"/>
    </location>
</feature>
<dbReference type="PANTHER" id="PTHR43209">
    <property type="entry name" value="TRNA SULFURTRANSFERASE"/>
    <property type="match status" value="1"/>
</dbReference>
<comment type="caution">
    <text evidence="9">Lacks conserved residue(s) required for the propagation of feature annotation.</text>
</comment>
<evidence type="ECO:0000256" key="2">
    <source>
        <dbReference type="ARBA" id="ARBA00022490"/>
    </source>
</evidence>
<keyword evidence="3 9" id="KW-0820">tRNA-binding</keyword>
<dbReference type="STRING" id="521011.Mpal_1206"/>
<evidence type="ECO:0000256" key="8">
    <source>
        <dbReference type="ARBA" id="ARBA00022977"/>
    </source>
</evidence>
<dbReference type="eggNOG" id="arCOG00038">
    <property type="taxonomic scope" value="Archaea"/>
</dbReference>
<evidence type="ECO:0000256" key="1">
    <source>
        <dbReference type="ARBA" id="ARBA00004496"/>
    </source>
</evidence>
<dbReference type="HAMAP" id="MF_00021">
    <property type="entry name" value="ThiI"/>
    <property type="match status" value="1"/>
</dbReference>
<evidence type="ECO:0000256" key="3">
    <source>
        <dbReference type="ARBA" id="ARBA00022555"/>
    </source>
</evidence>
<dbReference type="Gene3D" id="3.40.50.620">
    <property type="entry name" value="HUPs"/>
    <property type="match status" value="1"/>
</dbReference>
<dbReference type="PROSITE" id="PS51165">
    <property type="entry name" value="THUMP"/>
    <property type="match status" value="1"/>
</dbReference>
<dbReference type="InterPro" id="IPR050102">
    <property type="entry name" value="tRNA_sulfurtransferase_ThiI"/>
</dbReference>
<dbReference type="CDD" id="cd11716">
    <property type="entry name" value="THUMP_ThiI"/>
    <property type="match status" value="1"/>
</dbReference>
<keyword evidence="8 9" id="KW-0784">Thiamine biosynthesis</keyword>
<dbReference type="EC" id="2.8.1.4" evidence="9"/>
<keyword evidence="12" id="KW-1185">Reference proteome</keyword>
<evidence type="ECO:0000256" key="5">
    <source>
        <dbReference type="ARBA" id="ARBA00022741"/>
    </source>
</evidence>
<protein>
    <recommendedName>
        <fullName evidence="9">Probable tRNA sulfurtransferase</fullName>
        <ecNumber evidence="9">2.8.1.4</ecNumber>
    </recommendedName>
    <alternativeName>
        <fullName evidence="9">Sulfur carrier protein ThiS sulfurtransferase</fullName>
    </alternativeName>
    <alternativeName>
        <fullName evidence="9">Thiamine biosynthesis protein ThiI</fullName>
    </alternativeName>
    <alternativeName>
        <fullName evidence="9">tRNA 4-thiouridine synthase</fullName>
    </alternativeName>
</protein>
<comment type="subcellular location">
    <subcellularLocation>
        <location evidence="1 9">Cytoplasm</location>
    </subcellularLocation>
</comment>
<dbReference type="SUPFAM" id="SSF143437">
    <property type="entry name" value="THUMP domain-like"/>
    <property type="match status" value="1"/>
</dbReference>
<dbReference type="Pfam" id="PF02568">
    <property type="entry name" value="ThiI"/>
    <property type="match status" value="1"/>
</dbReference>
<proteinExistence type="inferred from homology"/>
<dbReference type="GO" id="GO:0005524">
    <property type="term" value="F:ATP binding"/>
    <property type="evidence" value="ECO:0007669"/>
    <property type="project" value="UniProtKB-UniRule"/>
</dbReference>
<dbReference type="UniPathway" id="UPA00060"/>
<feature type="binding site" evidence="9">
    <location>
        <position position="257"/>
    </location>
    <ligand>
        <name>ATP</name>
        <dbReference type="ChEBI" id="CHEBI:30616"/>
    </ligand>
</feature>
<comment type="catalytic activity">
    <reaction evidence="9">
        <text>[ThiI sulfur-carrier protein]-S-sulfanyl-L-cysteine + a uridine in tRNA + 2 reduced [2Fe-2S]-[ferredoxin] + ATP + H(+) = [ThiI sulfur-carrier protein]-L-cysteine + a 4-thiouridine in tRNA + 2 oxidized [2Fe-2S]-[ferredoxin] + AMP + diphosphate</text>
        <dbReference type="Rhea" id="RHEA:24176"/>
        <dbReference type="Rhea" id="RHEA-COMP:10000"/>
        <dbReference type="Rhea" id="RHEA-COMP:10001"/>
        <dbReference type="Rhea" id="RHEA-COMP:13337"/>
        <dbReference type="Rhea" id="RHEA-COMP:13338"/>
        <dbReference type="Rhea" id="RHEA-COMP:13339"/>
        <dbReference type="Rhea" id="RHEA-COMP:13340"/>
        <dbReference type="ChEBI" id="CHEBI:15378"/>
        <dbReference type="ChEBI" id="CHEBI:29950"/>
        <dbReference type="ChEBI" id="CHEBI:30616"/>
        <dbReference type="ChEBI" id="CHEBI:33019"/>
        <dbReference type="ChEBI" id="CHEBI:33737"/>
        <dbReference type="ChEBI" id="CHEBI:33738"/>
        <dbReference type="ChEBI" id="CHEBI:61963"/>
        <dbReference type="ChEBI" id="CHEBI:65315"/>
        <dbReference type="ChEBI" id="CHEBI:136798"/>
        <dbReference type="ChEBI" id="CHEBI:456215"/>
        <dbReference type="EC" id="2.8.1.4"/>
    </reaction>
</comment>
<feature type="binding site" evidence="9">
    <location>
        <position position="279"/>
    </location>
    <ligand>
        <name>ATP</name>
        <dbReference type="ChEBI" id="CHEBI:30616"/>
    </ligand>
</feature>
<keyword evidence="2 9" id="KW-0963">Cytoplasm</keyword>
<dbReference type="GO" id="GO:0000049">
    <property type="term" value="F:tRNA binding"/>
    <property type="evidence" value="ECO:0007669"/>
    <property type="project" value="UniProtKB-UniRule"/>
</dbReference>
<dbReference type="Pfam" id="PF22025">
    <property type="entry name" value="ThiI_fer"/>
    <property type="match status" value="1"/>
</dbReference>
<dbReference type="GO" id="GO:0005829">
    <property type="term" value="C:cytosol"/>
    <property type="evidence" value="ECO:0007669"/>
    <property type="project" value="TreeGrafter"/>
</dbReference>
<dbReference type="CDD" id="cd01712">
    <property type="entry name" value="PPase_ThiI"/>
    <property type="match status" value="1"/>
</dbReference>
<dbReference type="SMART" id="SM00981">
    <property type="entry name" value="THUMP"/>
    <property type="match status" value="1"/>
</dbReference>